<evidence type="ECO:0000256" key="6">
    <source>
        <dbReference type="ARBA" id="ARBA00023012"/>
    </source>
</evidence>
<dbReference type="InterPro" id="IPR004358">
    <property type="entry name" value="Sig_transdc_His_kin-like_C"/>
</dbReference>
<comment type="caution">
    <text evidence="8">The sequence shown here is derived from an EMBL/GenBank/DDBJ whole genome shotgun (WGS) entry which is preliminary data.</text>
</comment>
<feature type="domain" description="Histidine kinase" evidence="7">
    <location>
        <begin position="45"/>
        <end position="262"/>
    </location>
</feature>
<dbReference type="CDD" id="cd00075">
    <property type="entry name" value="HATPase"/>
    <property type="match status" value="1"/>
</dbReference>
<dbReference type="SUPFAM" id="SSF55874">
    <property type="entry name" value="ATPase domain of HSP90 chaperone/DNA topoisomerase II/histidine kinase"/>
    <property type="match status" value="1"/>
</dbReference>
<dbReference type="Pfam" id="PF00512">
    <property type="entry name" value="HisKA"/>
    <property type="match status" value="1"/>
</dbReference>
<dbReference type="SUPFAM" id="SSF47384">
    <property type="entry name" value="Homodimeric domain of signal transducing histidine kinase"/>
    <property type="match status" value="1"/>
</dbReference>
<dbReference type="PANTHER" id="PTHR43711">
    <property type="entry name" value="TWO-COMPONENT HISTIDINE KINASE"/>
    <property type="match status" value="1"/>
</dbReference>
<evidence type="ECO:0000256" key="1">
    <source>
        <dbReference type="ARBA" id="ARBA00000085"/>
    </source>
</evidence>
<dbReference type="InterPro" id="IPR050736">
    <property type="entry name" value="Sensor_HK_Regulatory"/>
</dbReference>
<dbReference type="PROSITE" id="PS50109">
    <property type="entry name" value="HIS_KIN"/>
    <property type="match status" value="1"/>
</dbReference>
<dbReference type="AlphaFoldDB" id="W4LIT5"/>
<comment type="catalytic activity">
    <reaction evidence="1">
        <text>ATP + protein L-histidine = ADP + protein N-phospho-L-histidine.</text>
        <dbReference type="EC" id="2.7.13.3"/>
    </reaction>
</comment>
<dbReference type="EC" id="2.7.13.3" evidence="2"/>
<evidence type="ECO:0000313" key="8">
    <source>
        <dbReference type="EMBL" id="ETW98023.1"/>
    </source>
</evidence>
<evidence type="ECO:0000256" key="3">
    <source>
        <dbReference type="ARBA" id="ARBA00022553"/>
    </source>
</evidence>
<evidence type="ECO:0000256" key="2">
    <source>
        <dbReference type="ARBA" id="ARBA00012438"/>
    </source>
</evidence>
<dbReference type="SMART" id="SM00387">
    <property type="entry name" value="HATPase_c"/>
    <property type="match status" value="1"/>
</dbReference>
<dbReference type="InterPro" id="IPR036890">
    <property type="entry name" value="HATPase_C_sf"/>
</dbReference>
<dbReference type="EMBL" id="AZHX01001987">
    <property type="protein sequence ID" value="ETW98023.1"/>
    <property type="molecule type" value="Genomic_DNA"/>
</dbReference>
<dbReference type="InterPro" id="IPR003594">
    <property type="entry name" value="HATPase_dom"/>
</dbReference>
<dbReference type="CDD" id="cd00082">
    <property type="entry name" value="HisKA"/>
    <property type="match status" value="1"/>
</dbReference>
<keyword evidence="9" id="KW-1185">Reference proteome</keyword>
<dbReference type="InterPro" id="IPR036097">
    <property type="entry name" value="HisK_dim/P_sf"/>
</dbReference>
<gene>
    <name evidence="8" type="ORF">ETSY2_43505</name>
</gene>
<sequence length="262" mass="28839">MDRQASVHPDPVLLEQAVQERTSELRAARDKAEVANRAKSEFLANIAHELRTPLNCILGFSTLGLQRLESTQLSRLGRYFTQIHQNGQTLLALLNDLLDLAKLEAGKMSFNMQQWDVYTVTMTLIDEFEALLSEHNLTLQYARPPEPIVALIDSQRFMQMLRNLLSNAVKFSPPGGTITLTMTQGQGHLIITVQDGGPGIPEEELELIFDQFAQSRTTEADSGGTGLGLTICRAIVNAHGGQIRAENGLENGAIFTCELPLA</sequence>
<dbReference type="InterPro" id="IPR003661">
    <property type="entry name" value="HisK_dim/P_dom"/>
</dbReference>
<dbReference type="InterPro" id="IPR005467">
    <property type="entry name" value="His_kinase_dom"/>
</dbReference>
<dbReference type="Gene3D" id="1.10.287.130">
    <property type="match status" value="1"/>
</dbReference>
<dbReference type="PRINTS" id="PR00344">
    <property type="entry name" value="BCTRLSENSOR"/>
</dbReference>
<accession>W4LIT5</accession>
<dbReference type="Pfam" id="PF02518">
    <property type="entry name" value="HATPase_c"/>
    <property type="match status" value="1"/>
</dbReference>
<evidence type="ECO:0000313" key="9">
    <source>
        <dbReference type="Proteomes" id="UP000019140"/>
    </source>
</evidence>
<dbReference type="HOGENOM" id="CLU_000445_89_3_7"/>
<dbReference type="Proteomes" id="UP000019140">
    <property type="component" value="Unassembled WGS sequence"/>
</dbReference>
<dbReference type="FunFam" id="3.30.565.10:FF:000006">
    <property type="entry name" value="Sensor histidine kinase WalK"/>
    <property type="match status" value="1"/>
</dbReference>
<reference evidence="8 9" key="1">
    <citation type="journal article" date="2014" name="Nature">
        <title>An environmental bacterial taxon with a large and distinct metabolic repertoire.</title>
        <authorList>
            <person name="Wilson M.C."/>
            <person name="Mori T."/>
            <person name="Ruckert C."/>
            <person name="Uria A.R."/>
            <person name="Helf M.J."/>
            <person name="Takada K."/>
            <person name="Gernert C."/>
            <person name="Steffens U.A."/>
            <person name="Heycke N."/>
            <person name="Schmitt S."/>
            <person name="Rinke C."/>
            <person name="Helfrich E.J."/>
            <person name="Brachmann A.O."/>
            <person name="Gurgui C."/>
            <person name="Wakimoto T."/>
            <person name="Kracht M."/>
            <person name="Crusemann M."/>
            <person name="Hentschel U."/>
            <person name="Abe I."/>
            <person name="Matsunaga S."/>
            <person name="Kalinowski J."/>
            <person name="Takeyama H."/>
            <person name="Piel J."/>
        </authorList>
    </citation>
    <scope>NUCLEOTIDE SEQUENCE [LARGE SCALE GENOMIC DNA]</scope>
    <source>
        <strain evidence="9">TSY2</strain>
    </source>
</reference>
<keyword evidence="4" id="KW-0808">Transferase</keyword>
<dbReference type="PANTHER" id="PTHR43711:SF26">
    <property type="entry name" value="SENSOR HISTIDINE KINASE RCSC"/>
    <property type="match status" value="1"/>
</dbReference>
<evidence type="ECO:0000256" key="4">
    <source>
        <dbReference type="ARBA" id="ARBA00022679"/>
    </source>
</evidence>
<dbReference type="SMART" id="SM00388">
    <property type="entry name" value="HisKA"/>
    <property type="match status" value="1"/>
</dbReference>
<keyword evidence="5" id="KW-0418">Kinase</keyword>
<organism evidence="8 9">
    <name type="scientific">Candidatus Entotheonella gemina</name>
    <dbReference type="NCBI Taxonomy" id="1429439"/>
    <lineage>
        <taxon>Bacteria</taxon>
        <taxon>Pseudomonadati</taxon>
        <taxon>Nitrospinota/Tectimicrobiota group</taxon>
        <taxon>Candidatus Tectimicrobiota</taxon>
        <taxon>Candidatus Entotheonellia</taxon>
        <taxon>Candidatus Entotheonellales</taxon>
        <taxon>Candidatus Entotheonellaceae</taxon>
        <taxon>Candidatus Entotheonella</taxon>
    </lineage>
</organism>
<dbReference type="Gene3D" id="3.30.565.10">
    <property type="entry name" value="Histidine kinase-like ATPase, C-terminal domain"/>
    <property type="match status" value="1"/>
</dbReference>
<keyword evidence="6" id="KW-0902">Two-component regulatory system</keyword>
<proteinExistence type="predicted"/>
<keyword evidence="3" id="KW-0597">Phosphoprotein</keyword>
<evidence type="ECO:0000256" key="5">
    <source>
        <dbReference type="ARBA" id="ARBA00022777"/>
    </source>
</evidence>
<name>W4LIT5_9BACT</name>
<evidence type="ECO:0000259" key="7">
    <source>
        <dbReference type="PROSITE" id="PS50109"/>
    </source>
</evidence>
<protein>
    <recommendedName>
        <fullName evidence="2">histidine kinase</fullName>
        <ecNumber evidence="2">2.7.13.3</ecNumber>
    </recommendedName>
</protein>
<dbReference type="GO" id="GO:0000155">
    <property type="term" value="F:phosphorelay sensor kinase activity"/>
    <property type="evidence" value="ECO:0007669"/>
    <property type="project" value="InterPro"/>
</dbReference>